<proteinExistence type="predicted"/>
<evidence type="ECO:0000313" key="2">
    <source>
        <dbReference type="EMBL" id="KAK6509724.1"/>
    </source>
</evidence>
<dbReference type="Pfam" id="PF12585">
    <property type="entry name" value="DUF3759"/>
    <property type="match status" value="1"/>
</dbReference>
<evidence type="ECO:0000313" key="3">
    <source>
        <dbReference type="Proteomes" id="UP001370758"/>
    </source>
</evidence>
<comment type="caution">
    <text evidence="2">The sequence shown here is derived from an EMBL/GenBank/DDBJ whole genome shotgun (WGS) entry which is preliminary data.</text>
</comment>
<dbReference type="AlphaFoldDB" id="A0AAV9WLM5"/>
<dbReference type="PANTHER" id="PTHR37450:SF1">
    <property type="entry name" value="CIPC PROTEIN"/>
    <property type="match status" value="1"/>
</dbReference>
<protein>
    <recommendedName>
        <fullName evidence="4">CipC-like antibiotic response protein</fullName>
    </recommendedName>
</protein>
<dbReference type="PANTHER" id="PTHR37450">
    <property type="entry name" value="CIPC PROTEIN"/>
    <property type="match status" value="1"/>
</dbReference>
<dbReference type="InterPro" id="IPR022234">
    <property type="entry name" value="DUF3759"/>
</dbReference>
<dbReference type="Proteomes" id="UP001370758">
    <property type="component" value="Unassembled WGS sequence"/>
</dbReference>
<reference evidence="2 3" key="1">
    <citation type="submission" date="2023-08" db="EMBL/GenBank/DDBJ databases">
        <authorList>
            <person name="Palmer J.M."/>
        </authorList>
    </citation>
    <scope>NUCLEOTIDE SEQUENCE [LARGE SCALE GENOMIC DNA]</scope>
    <source>
        <strain evidence="2 3">TWF481</strain>
    </source>
</reference>
<evidence type="ECO:0000256" key="1">
    <source>
        <dbReference type="SAM" id="MobiDB-lite"/>
    </source>
</evidence>
<feature type="compositionally biased region" description="Basic residues" evidence="1">
    <location>
        <begin position="117"/>
        <end position="126"/>
    </location>
</feature>
<name>A0AAV9WLM5_9PEZI</name>
<accession>A0AAV9WLM5</accession>
<dbReference type="EMBL" id="JAVHJL010000002">
    <property type="protein sequence ID" value="KAK6509724.1"/>
    <property type="molecule type" value="Genomic_DNA"/>
</dbReference>
<sequence>MSNYDEAYDSYKQVHHEGKLSHELIAGAASFGAIHEWEKRQRESGEPVKHGLAKELIGGIAAAEVEKLFETKGLDAWDKHKLKQQAEENAKNLYDQQYGNQPQYDPQQYQPNEHVEHHHRHHHGGW</sequence>
<evidence type="ECO:0008006" key="4">
    <source>
        <dbReference type="Google" id="ProtNLM"/>
    </source>
</evidence>
<keyword evidence="3" id="KW-1185">Reference proteome</keyword>
<gene>
    <name evidence="2" type="ORF">TWF481_004455</name>
</gene>
<feature type="compositionally biased region" description="Low complexity" evidence="1">
    <location>
        <begin position="94"/>
        <end position="112"/>
    </location>
</feature>
<organism evidence="2 3">
    <name type="scientific">Arthrobotrys musiformis</name>
    <dbReference type="NCBI Taxonomy" id="47236"/>
    <lineage>
        <taxon>Eukaryota</taxon>
        <taxon>Fungi</taxon>
        <taxon>Dikarya</taxon>
        <taxon>Ascomycota</taxon>
        <taxon>Pezizomycotina</taxon>
        <taxon>Orbiliomycetes</taxon>
        <taxon>Orbiliales</taxon>
        <taxon>Orbiliaceae</taxon>
        <taxon>Arthrobotrys</taxon>
    </lineage>
</organism>
<feature type="region of interest" description="Disordered" evidence="1">
    <location>
        <begin position="87"/>
        <end position="126"/>
    </location>
</feature>